<dbReference type="InterPro" id="IPR003646">
    <property type="entry name" value="SH3-like_bac-type"/>
</dbReference>
<reference evidence="2" key="1">
    <citation type="submission" date="2016-10" db="EMBL/GenBank/DDBJ databases">
        <authorList>
            <person name="de Groot N.N."/>
        </authorList>
    </citation>
    <scope>NUCLEOTIDE SEQUENCE</scope>
</reference>
<protein>
    <recommendedName>
        <fullName evidence="1">SH3b domain-containing protein</fullName>
    </recommendedName>
</protein>
<name>A0A1W1CU68_9ZZZZ</name>
<dbReference type="AlphaFoldDB" id="A0A1W1CU68"/>
<accession>A0A1W1CU68</accession>
<evidence type="ECO:0000313" key="2">
    <source>
        <dbReference type="EMBL" id="SFV69247.1"/>
    </source>
</evidence>
<gene>
    <name evidence="2" type="ORF">MNB_SV-14-536</name>
</gene>
<feature type="domain" description="SH3b" evidence="1">
    <location>
        <begin position="23"/>
        <end position="81"/>
    </location>
</feature>
<proteinExistence type="predicted"/>
<evidence type="ECO:0000259" key="1">
    <source>
        <dbReference type="Pfam" id="PF08239"/>
    </source>
</evidence>
<sequence length="338" mass="39584">MTQSSYAKVEPLFYTTYNFKEDDVLNIRKSPNYHADKLGEVSLNQRIQVFQCKRVGEGKWCKIEAINFPEVKGWVNAKYIKPSRYQEGYVRIQNQNSNCDYALKCRERNHQTECLVVTSLGEDDKLISLKKSWFNRQLLTPASRFSAMPNDPEASGYCNSDHYIYEALSHQKLQALSLEHNSSDFKIVIKLLKVLNSGNRESLAQLIHPKNGLMLSALSYFNRETEQYFTPKSFLEIYKHSNKLFWGYTEAKGEVIKGDLYDYMEALPHNIPHIDKVVRLNNYKNYPKSQHQELKAYEVYWIENQKLKAYSYQGLVVVLEAYQGQWYVVGICRDYWVP</sequence>
<dbReference type="Gene3D" id="2.30.30.40">
    <property type="entry name" value="SH3 Domains"/>
    <property type="match status" value="1"/>
</dbReference>
<dbReference type="EMBL" id="FPHN01000270">
    <property type="protein sequence ID" value="SFV69247.1"/>
    <property type="molecule type" value="Genomic_DNA"/>
</dbReference>
<organism evidence="2">
    <name type="scientific">hydrothermal vent metagenome</name>
    <dbReference type="NCBI Taxonomy" id="652676"/>
    <lineage>
        <taxon>unclassified sequences</taxon>
        <taxon>metagenomes</taxon>
        <taxon>ecological metagenomes</taxon>
    </lineage>
</organism>
<dbReference type="Pfam" id="PF08239">
    <property type="entry name" value="SH3_3"/>
    <property type="match status" value="1"/>
</dbReference>